<dbReference type="RefSeq" id="WP_252767856.1">
    <property type="nucleotide sequence ID" value="NZ_JAMXMC010000001.1"/>
</dbReference>
<name>A0ABT1BGQ6_9BURK</name>
<dbReference type="EMBL" id="JAMXMC010000001">
    <property type="protein sequence ID" value="MCO5975414.1"/>
    <property type="molecule type" value="Genomic_DNA"/>
</dbReference>
<dbReference type="SUPFAM" id="SSF51556">
    <property type="entry name" value="Metallo-dependent hydrolases"/>
    <property type="match status" value="1"/>
</dbReference>
<dbReference type="InterPro" id="IPR013108">
    <property type="entry name" value="Amidohydro_3"/>
</dbReference>
<protein>
    <submittedName>
        <fullName evidence="3">Amidohydrolase family protein</fullName>
    </submittedName>
</protein>
<dbReference type="Gene3D" id="3.20.20.140">
    <property type="entry name" value="Metal-dependent hydrolases"/>
    <property type="match status" value="1"/>
</dbReference>
<organism evidence="3 4">
    <name type="scientific">Ideonella oryzae</name>
    <dbReference type="NCBI Taxonomy" id="2937441"/>
    <lineage>
        <taxon>Bacteria</taxon>
        <taxon>Pseudomonadati</taxon>
        <taxon>Pseudomonadota</taxon>
        <taxon>Betaproteobacteria</taxon>
        <taxon>Burkholderiales</taxon>
        <taxon>Sphaerotilaceae</taxon>
        <taxon>Ideonella</taxon>
    </lineage>
</organism>
<dbReference type="PANTHER" id="PTHR22642">
    <property type="entry name" value="IMIDAZOLONEPROPIONASE"/>
    <property type="match status" value="1"/>
</dbReference>
<comment type="caution">
    <text evidence="3">The sequence shown here is derived from an EMBL/GenBank/DDBJ whole genome shotgun (WGS) entry which is preliminary data.</text>
</comment>
<dbReference type="SUPFAM" id="SSF51338">
    <property type="entry name" value="Composite domain of metallo-dependent hydrolases"/>
    <property type="match status" value="1"/>
</dbReference>
<dbReference type="Proteomes" id="UP001204851">
    <property type="component" value="Unassembled WGS sequence"/>
</dbReference>
<sequence length="658" mass="69784">MSGKPTSFTRRRSMGAAFVALLAPAEVLVGCSGDSSTPEAADTVLRNGYVYTVDGSDSVQQAVAVRDGLIVHVGSNSSAAAYIGSNTQVVDLAGRMLMPGFVDAHMHPLAGGRALLQANLNYAPLTRAQMQTLIQGFLDSTADQEPDTWLEVVNWDRQSTQSLDTDPTKETLDALHTSRPILVRSSDFHTVLTNSRGLALAGITRDTPDPTGGSFDRDADGNPTGICEDAASWAVSAVIPPDTEADQLNQARAALAQMRKSGITSFMDAAAGDAQGAAFTALQKSGELTARAFFAIQIAPEDAAADPRAAVAAAATLANTYDQGEPQVTPGIRFRHLKLFGDGVVNAPADTGGLLTPYFTNAGTDAEPNWVPGTNTGADYFPPSVLNPLMAAIASSGFDPHVHATGERTVRQVLDAVANARTQVSSTTFRPVIAHNETVAVADYPRYAQLDVMASFAFQWAQQAGYSVGDTQYHLGEDRFQRMEPFGSVRNAGARVGFGSDWPIDPMDEFLALKCAVTRSGDPQNPNSAAYTNPAYTGPINSDPALSRADTLRAITMNSAWQLRMEENIGSIEVGKYADLIVLENNFMLASDEALGRNSVLLTMVGGTVVMGTGDYATLSATLSTSRARQIEQALSWGAYNPYACQCGMPHSTLPRQA</sequence>
<evidence type="ECO:0000313" key="4">
    <source>
        <dbReference type="Proteomes" id="UP001204851"/>
    </source>
</evidence>
<dbReference type="InterPro" id="IPR033932">
    <property type="entry name" value="YtcJ-like"/>
</dbReference>
<keyword evidence="4" id="KW-1185">Reference proteome</keyword>
<accession>A0ABT1BGQ6</accession>
<evidence type="ECO:0000256" key="1">
    <source>
        <dbReference type="SAM" id="MobiDB-lite"/>
    </source>
</evidence>
<feature type="domain" description="Amidohydrolase 3" evidence="2">
    <location>
        <begin position="88"/>
        <end position="610"/>
    </location>
</feature>
<dbReference type="PANTHER" id="PTHR22642:SF2">
    <property type="entry name" value="PROTEIN LONG AFTER FAR-RED 3"/>
    <property type="match status" value="1"/>
</dbReference>
<dbReference type="InterPro" id="IPR011059">
    <property type="entry name" value="Metal-dep_hydrolase_composite"/>
</dbReference>
<dbReference type="Pfam" id="PF07969">
    <property type="entry name" value="Amidohydro_3"/>
    <property type="match status" value="1"/>
</dbReference>
<dbReference type="Gene3D" id="3.10.310.70">
    <property type="match status" value="1"/>
</dbReference>
<evidence type="ECO:0000259" key="2">
    <source>
        <dbReference type="Pfam" id="PF07969"/>
    </source>
</evidence>
<gene>
    <name evidence="3" type="ORF">M0L44_01590</name>
</gene>
<reference evidence="3 4" key="1">
    <citation type="submission" date="2022-06" db="EMBL/GenBank/DDBJ databases">
        <title>Ideonella sp. NS12-5 Genome sequencing and assembly.</title>
        <authorList>
            <person name="Jung Y."/>
        </authorList>
    </citation>
    <scope>NUCLEOTIDE SEQUENCE [LARGE SCALE GENOMIC DNA]</scope>
    <source>
        <strain evidence="3 4">NS12-5</strain>
    </source>
</reference>
<feature type="region of interest" description="Disordered" evidence="1">
    <location>
        <begin position="203"/>
        <end position="223"/>
    </location>
</feature>
<dbReference type="CDD" id="cd01300">
    <property type="entry name" value="YtcJ_like"/>
    <property type="match status" value="1"/>
</dbReference>
<dbReference type="InterPro" id="IPR032466">
    <property type="entry name" value="Metal_Hydrolase"/>
</dbReference>
<evidence type="ECO:0000313" key="3">
    <source>
        <dbReference type="EMBL" id="MCO5975414.1"/>
    </source>
</evidence>
<dbReference type="Gene3D" id="2.30.40.10">
    <property type="entry name" value="Urease, subunit C, domain 1"/>
    <property type="match status" value="1"/>
</dbReference>
<proteinExistence type="predicted"/>